<dbReference type="PANTHER" id="PTHR31865:SF3">
    <property type="entry name" value="PHOSPHODIESTERASE EPSILON-1, PUTATIVE (DUF1685)-RELATED"/>
    <property type="match status" value="1"/>
</dbReference>
<gene>
    <name evidence="2" type="ORF">V6N11_016596</name>
</gene>
<feature type="region of interest" description="Disordered" evidence="1">
    <location>
        <begin position="1"/>
        <end position="30"/>
    </location>
</feature>
<dbReference type="PROSITE" id="PS51257">
    <property type="entry name" value="PROKAR_LIPOPROTEIN"/>
    <property type="match status" value="1"/>
</dbReference>
<organism evidence="2 3">
    <name type="scientific">Hibiscus sabdariffa</name>
    <name type="common">roselle</name>
    <dbReference type="NCBI Taxonomy" id="183260"/>
    <lineage>
        <taxon>Eukaryota</taxon>
        <taxon>Viridiplantae</taxon>
        <taxon>Streptophyta</taxon>
        <taxon>Embryophyta</taxon>
        <taxon>Tracheophyta</taxon>
        <taxon>Spermatophyta</taxon>
        <taxon>Magnoliopsida</taxon>
        <taxon>eudicotyledons</taxon>
        <taxon>Gunneridae</taxon>
        <taxon>Pentapetalae</taxon>
        <taxon>rosids</taxon>
        <taxon>malvids</taxon>
        <taxon>Malvales</taxon>
        <taxon>Malvaceae</taxon>
        <taxon>Malvoideae</taxon>
        <taxon>Hibiscus</taxon>
    </lineage>
</organism>
<sequence>MVKKGEAIRRKPIMPSSSSSSCDSETEDLLRTSLKPSPLMECGRGYLSRQLSNCETSRDIAWERQRQQTSRQQRGRSGIFVTNDLYFAVNRQIPSSHPPFPSFESSQIELDWKICKPGENPQQVKTKQRYWAQVVACVVKQSEFNGCNGAEEADSAPTVYRLDAVKNNLDFPIKLSDLSTKCCGYRMVSRFISEVTYVH</sequence>
<reference evidence="2 3" key="1">
    <citation type="journal article" date="2024" name="G3 (Bethesda)">
        <title>Genome assembly of Hibiscus sabdariffa L. provides insights into metabolisms of medicinal natural products.</title>
        <authorList>
            <person name="Kim T."/>
        </authorList>
    </citation>
    <scope>NUCLEOTIDE SEQUENCE [LARGE SCALE GENOMIC DNA]</scope>
    <source>
        <strain evidence="2">TK-2024</strain>
        <tissue evidence="2">Old leaves</tissue>
    </source>
</reference>
<dbReference type="Proteomes" id="UP001396334">
    <property type="component" value="Unassembled WGS sequence"/>
</dbReference>
<evidence type="ECO:0000313" key="3">
    <source>
        <dbReference type="Proteomes" id="UP001396334"/>
    </source>
</evidence>
<dbReference type="EMBL" id="JBBPBN010000004">
    <property type="protein sequence ID" value="KAK9041496.1"/>
    <property type="molecule type" value="Genomic_DNA"/>
</dbReference>
<accession>A0ABR2TW06</accession>
<protein>
    <submittedName>
        <fullName evidence="2">Uncharacterized protein</fullName>
    </submittedName>
</protein>
<comment type="caution">
    <text evidence="2">The sequence shown here is derived from an EMBL/GenBank/DDBJ whole genome shotgun (WGS) entry which is preliminary data.</text>
</comment>
<dbReference type="PANTHER" id="PTHR31865">
    <property type="entry name" value="OSJNBA0071G03.3 PROTEIN"/>
    <property type="match status" value="1"/>
</dbReference>
<evidence type="ECO:0000313" key="2">
    <source>
        <dbReference type="EMBL" id="KAK9041496.1"/>
    </source>
</evidence>
<keyword evidence="3" id="KW-1185">Reference proteome</keyword>
<proteinExistence type="predicted"/>
<name>A0ABR2TW06_9ROSI</name>
<evidence type="ECO:0000256" key="1">
    <source>
        <dbReference type="SAM" id="MobiDB-lite"/>
    </source>
</evidence>